<keyword evidence="4 5" id="KW-0472">Membrane</keyword>
<evidence type="ECO:0000313" key="7">
    <source>
        <dbReference type="Proteomes" id="UP001500171"/>
    </source>
</evidence>
<comment type="caution">
    <text evidence="6">The sequence shown here is derived from an EMBL/GenBank/DDBJ whole genome shotgun (WGS) entry which is preliminary data.</text>
</comment>
<name>A0ABP9NAI7_9GAMM</name>
<feature type="transmembrane region" description="Helical" evidence="5">
    <location>
        <begin position="55"/>
        <end position="75"/>
    </location>
</feature>
<feature type="transmembrane region" description="Helical" evidence="5">
    <location>
        <begin position="82"/>
        <end position="104"/>
    </location>
</feature>
<gene>
    <name evidence="6" type="primary">mexG</name>
    <name evidence="6" type="ORF">GCM10023211_21070</name>
</gene>
<protein>
    <submittedName>
        <fullName evidence="6">Multidrug efflux RND transporter inhibitory subunit MexG</fullName>
    </submittedName>
</protein>
<feature type="transmembrane region" description="Helical" evidence="5">
    <location>
        <begin position="7"/>
        <end position="25"/>
    </location>
</feature>
<reference evidence="7" key="1">
    <citation type="journal article" date="2019" name="Int. J. Syst. Evol. Microbiol.">
        <title>The Global Catalogue of Microorganisms (GCM) 10K type strain sequencing project: providing services to taxonomists for standard genome sequencing and annotation.</title>
        <authorList>
            <consortium name="The Broad Institute Genomics Platform"/>
            <consortium name="The Broad Institute Genome Sequencing Center for Infectious Disease"/>
            <person name="Wu L."/>
            <person name="Ma J."/>
        </authorList>
    </citation>
    <scope>NUCLEOTIDE SEQUENCE [LARGE SCALE GENOMIC DNA]</scope>
    <source>
        <strain evidence="7">JCM 18050</strain>
    </source>
</reference>
<dbReference type="Proteomes" id="UP001500171">
    <property type="component" value="Unassembled WGS sequence"/>
</dbReference>
<evidence type="ECO:0000256" key="4">
    <source>
        <dbReference type="ARBA" id="ARBA00023136"/>
    </source>
</evidence>
<keyword evidence="2 5" id="KW-0812">Transmembrane</keyword>
<comment type="subcellular location">
    <subcellularLocation>
        <location evidence="1">Membrane</location>
        <topology evidence="1">Multi-pass membrane protein</topology>
    </subcellularLocation>
</comment>
<organism evidence="6 7">
    <name type="scientific">Orbus sasakiae</name>
    <dbReference type="NCBI Taxonomy" id="1078475"/>
    <lineage>
        <taxon>Bacteria</taxon>
        <taxon>Pseudomonadati</taxon>
        <taxon>Pseudomonadota</taxon>
        <taxon>Gammaproteobacteria</taxon>
        <taxon>Orbales</taxon>
        <taxon>Orbaceae</taxon>
        <taxon>Orbus</taxon>
    </lineage>
</organism>
<evidence type="ECO:0000256" key="2">
    <source>
        <dbReference type="ARBA" id="ARBA00022692"/>
    </source>
</evidence>
<dbReference type="InterPro" id="IPR032808">
    <property type="entry name" value="DoxX"/>
</dbReference>
<dbReference type="RefSeq" id="WP_345491962.1">
    <property type="nucleotide sequence ID" value="NZ_BAABHY010000005.1"/>
</dbReference>
<evidence type="ECO:0000313" key="6">
    <source>
        <dbReference type="EMBL" id="GAA5113227.1"/>
    </source>
</evidence>
<keyword evidence="7" id="KW-1185">Reference proteome</keyword>
<sequence>MTSLLQLIFKLLHASWLYYFAQILLTSSMWRSGFDKLIHFDTAVAEMAGDGLNPAIFFAGLVVFVQLLGSLLAIFGRRWAWLGAGALTVFTIMTILVIHHFWTYTGAQYDAHFSTFLDHLTLTGGLILSGIASVYKYHSETLIAVQHKK</sequence>
<evidence type="ECO:0000256" key="1">
    <source>
        <dbReference type="ARBA" id="ARBA00004141"/>
    </source>
</evidence>
<dbReference type="Pfam" id="PF07681">
    <property type="entry name" value="DoxX"/>
    <property type="match status" value="1"/>
</dbReference>
<accession>A0ABP9NAI7</accession>
<evidence type="ECO:0000256" key="3">
    <source>
        <dbReference type="ARBA" id="ARBA00022989"/>
    </source>
</evidence>
<keyword evidence="3 5" id="KW-1133">Transmembrane helix</keyword>
<proteinExistence type="predicted"/>
<evidence type="ECO:0000256" key="5">
    <source>
        <dbReference type="SAM" id="Phobius"/>
    </source>
</evidence>
<dbReference type="EMBL" id="BAABHY010000005">
    <property type="protein sequence ID" value="GAA5113227.1"/>
    <property type="molecule type" value="Genomic_DNA"/>
</dbReference>
<feature type="transmembrane region" description="Helical" evidence="5">
    <location>
        <begin position="116"/>
        <end position="135"/>
    </location>
</feature>